<organism evidence="2 3">
    <name type="scientific">Sporotomaculum syntrophicum</name>
    <dbReference type="NCBI Taxonomy" id="182264"/>
    <lineage>
        <taxon>Bacteria</taxon>
        <taxon>Bacillati</taxon>
        <taxon>Bacillota</taxon>
        <taxon>Clostridia</taxon>
        <taxon>Eubacteriales</taxon>
        <taxon>Desulfallaceae</taxon>
        <taxon>Sporotomaculum</taxon>
    </lineage>
</organism>
<evidence type="ECO:0000313" key="2">
    <source>
        <dbReference type="EMBL" id="KAF1086356.1"/>
    </source>
</evidence>
<dbReference type="Proteomes" id="UP000798488">
    <property type="component" value="Unassembled WGS sequence"/>
</dbReference>
<gene>
    <name evidence="2" type="ORF">SPSYN_00074</name>
</gene>
<accession>A0A9D2WSX7</accession>
<protein>
    <recommendedName>
        <fullName evidence="1">Swt1-like HEPN domain-containing protein</fullName>
    </recommendedName>
</protein>
<name>A0A9D2WSX7_9FIRM</name>
<dbReference type="InterPro" id="IPR041650">
    <property type="entry name" value="HEPN_Swt1"/>
</dbReference>
<reference evidence="2" key="1">
    <citation type="submission" date="2016-02" db="EMBL/GenBank/DDBJ databases">
        <title>Draft Genome Sequence of Sporotomaculum syntrophicum Strain FB, a Syntrophic Benzoate Degrader.</title>
        <authorList>
            <person name="Nobu M.K."/>
            <person name="Narihiro T."/>
            <person name="Qiu Y.-L."/>
            <person name="Ohashi A."/>
            <person name="Liu W.-T."/>
            <person name="Yuji S."/>
        </authorList>
    </citation>
    <scope>NUCLEOTIDE SEQUENCE</scope>
    <source>
        <strain evidence="2">FB</strain>
    </source>
</reference>
<feature type="domain" description="Swt1-like HEPN" evidence="1">
    <location>
        <begin position="199"/>
        <end position="307"/>
    </location>
</feature>
<comment type="caution">
    <text evidence="2">The sequence shown here is derived from an EMBL/GenBank/DDBJ whole genome shotgun (WGS) entry which is preliminary data.</text>
</comment>
<proteinExistence type="predicted"/>
<evidence type="ECO:0000259" key="1">
    <source>
        <dbReference type="Pfam" id="PF18731"/>
    </source>
</evidence>
<dbReference type="Pfam" id="PF18731">
    <property type="entry name" value="HEPN_Swt1"/>
    <property type="match status" value="1"/>
</dbReference>
<evidence type="ECO:0000313" key="3">
    <source>
        <dbReference type="Proteomes" id="UP000798488"/>
    </source>
</evidence>
<dbReference type="AlphaFoldDB" id="A0A9D2WSX7"/>
<sequence length="326" mass="37667">MVPGEFVATEVLPLSASIARDLRCTEVYGCNLNYRAYGGVKMFEYTYTLPFEETKFAEIVIKELKRTDLHDIAYLLKDSKVSINNTGIYSNNVGGGRWNAYAIYIEFYVNPLNIAVLEEKQNKKEISVVCNRIIPANVGFDIKDVEFFPDYTIEYDSNEDLVDDLVKTVQSQSKRIIDLLSPELMNKGFEMSEAYIYMYAIENTIRGFIENVLVTKYGGEYFNKIKLTKNINTKLSSRKVDASSKKWLSFNSESDIYFLDFIELGDIIRENWTDFSSYFPNQEFILTKVSELADARNRIAHNSYIGETERTMLKAYYKMITSQIIK</sequence>
<dbReference type="EMBL" id="LSRS01000001">
    <property type="protein sequence ID" value="KAF1086356.1"/>
    <property type="molecule type" value="Genomic_DNA"/>
</dbReference>
<keyword evidence="3" id="KW-1185">Reference proteome</keyword>